<evidence type="ECO:0000313" key="7">
    <source>
        <dbReference type="EMBL" id="VDD95164.1"/>
    </source>
</evidence>
<dbReference type="PANTHER" id="PTHR43788">
    <property type="entry name" value="DNA2/NAM7 HELICASE FAMILY MEMBER"/>
    <property type="match status" value="1"/>
</dbReference>
<accession>A0A0N4VIB9</accession>
<keyword evidence="8" id="KW-1185">Reference proteome</keyword>
<reference evidence="9" key="1">
    <citation type="submission" date="2017-02" db="UniProtKB">
        <authorList>
            <consortium name="WormBaseParasite"/>
        </authorList>
    </citation>
    <scope>IDENTIFICATION</scope>
</reference>
<proteinExistence type="predicted"/>
<gene>
    <name evidence="7" type="ORF">EVEC_LOCUS9915</name>
</gene>
<evidence type="ECO:0000256" key="3">
    <source>
        <dbReference type="ARBA" id="ARBA00022806"/>
    </source>
</evidence>
<keyword evidence="3" id="KW-0347">Helicase</keyword>
<name>A0A0N4VIB9_ENTVE</name>
<keyword evidence="4" id="KW-0067">ATP-binding</keyword>
<feature type="domain" description="DNA2/NAM7 helicase-like C-terminal" evidence="6">
    <location>
        <begin position="346"/>
        <end position="507"/>
    </location>
</feature>
<reference evidence="7 8" key="2">
    <citation type="submission" date="2018-10" db="EMBL/GenBank/DDBJ databases">
        <authorList>
            <consortium name="Pathogen Informatics"/>
        </authorList>
    </citation>
    <scope>NUCLEOTIDE SEQUENCE [LARGE SCALE GENOMIC DNA]</scope>
</reference>
<evidence type="ECO:0000259" key="6">
    <source>
        <dbReference type="Pfam" id="PF13087"/>
    </source>
</evidence>
<feature type="transmembrane region" description="Helical" evidence="5">
    <location>
        <begin position="575"/>
        <end position="602"/>
    </location>
</feature>
<dbReference type="GO" id="GO:0043139">
    <property type="term" value="F:5'-3' DNA helicase activity"/>
    <property type="evidence" value="ECO:0007669"/>
    <property type="project" value="TreeGrafter"/>
</dbReference>
<evidence type="ECO:0000256" key="4">
    <source>
        <dbReference type="ARBA" id="ARBA00022840"/>
    </source>
</evidence>
<dbReference type="GO" id="GO:0016787">
    <property type="term" value="F:hydrolase activity"/>
    <property type="evidence" value="ECO:0007669"/>
    <property type="project" value="UniProtKB-KW"/>
</dbReference>
<keyword evidence="5" id="KW-0472">Membrane</keyword>
<dbReference type="InterPro" id="IPR050534">
    <property type="entry name" value="Coronavir_polyprotein_1ab"/>
</dbReference>
<dbReference type="Pfam" id="PF13245">
    <property type="entry name" value="AAA_19"/>
    <property type="match status" value="1"/>
</dbReference>
<organism evidence="9">
    <name type="scientific">Enterobius vermicularis</name>
    <name type="common">Human pinworm</name>
    <dbReference type="NCBI Taxonomy" id="51028"/>
    <lineage>
        <taxon>Eukaryota</taxon>
        <taxon>Metazoa</taxon>
        <taxon>Ecdysozoa</taxon>
        <taxon>Nematoda</taxon>
        <taxon>Chromadorea</taxon>
        <taxon>Rhabditida</taxon>
        <taxon>Spirurina</taxon>
        <taxon>Oxyuridomorpha</taxon>
        <taxon>Oxyuroidea</taxon>
        <taxon>Oxyuridae</taxon>
        <taxon>Enterobius</taxon>
    </lineage>
</organism>
<dbReference type="InterPro" id="IPR041679">
    <property type="entry name" value="DNA2/NAM7-like_C"/>
</dbReference>
<evidence type="ECO:0000256" key="1">
    <source>
        <dbReference type="ARBA" id="ARBA00022741"/>
    </source>
</evidence>
<dbReference type="EMBL" id="UXUI01010379">
    <property type="protein sequence ID" value="VDD95164.1"/>
    <property type="molecule type" value="Genomic_DNA"/>
</dbReference>
<dbReference type="PANTHER" id="PTHR43788:SF16">
    <property type="entry name" value="HELICASE WITH ZINC FINGER 2"/>
    <property type="match status" value="1"/>
</dbReference>
<dbReference type="Gene3D" id="3.40.50.300">
    <property type="entry name" value="P-loop containing nucleotide triphosphate hydrolases"/>
    <property type="match status" value="2"/>
</dbReference>
<keyword evidence="5" id="KW-1133">Transmembrane helix</keyword>
<dbReference type="OrthoDB" id="5851052at2759"/>
<dbReference type="WBParaSite" id="EVEC_0001057201-mRNA-1">
    <property type="protein sequence ID" value="EVEC_0001057201-mRNA-1"/>
    <property type="gene ID" value="EVEC_0001057201"/>
</dbReference>
<keyword evidence="2" id="KW-0378">Hydrolase</keyword>
<evidence type="ECO:0000313" key="8">
    <source>
        <dbReference type="Proteomes" id="UP000274131"/>
    </source>
</evidence>
<dbReference type="GO" id="GO:0005524">
    <property type="term" value="F:ATP binding"/>
    <property type="evidence" value="ECO:0007669"/>
    <property type="project" value="UniProtKB-KW"/>
</dbReference>
<dbReference type="STRING" id="51028.A0A0N4VIB9"/>
<evidence type="ECO:0000256" key="2">
    <source>
        <dbReference type="ARBA" id="ARBA00022801"/>
    </source>
</evidence>
<dbReference type="SUPFAM" id="SSF52540">
    <property type="entry name" value="P-loop containing nucleoside triphosphate hydrolases"/>
    <property type="match status" value="1"/>
</dbReference>
<keyword evidence="1" id="KW-0547">Nucleotide-binding</keyword>
<evidence type="ECO:0000313" key="9">
    <source>
        <dbReference type="WBParaSite" id="EVEC_0001057201-mRNA-1"/>
    </source>
</evidence>
<dbReference type="Pfam" id="PF13087">
    <property type="entry name" value="AAA_12"/>
    <property type="match status" value="1"/>
</dbReference>
<protein>
    <submittedName>
        <fullName evidence="9">AAA_12 domain-containing protein</fullName>
    </submittedName>
</protein>
<sequence length="640" mass="73264">MIPPPFPPSNRQAELEFTIPYKEGTIQENTFSKRVKFWVLETELRIETPHHSMRSNRSGMATTILEVHIQPNDIIVKTWMNNDQVGLALHYIPKLFLENQSEALKCLLGLSHNHKGIQLAEQQPKFISDMTAQRCRSLNQPHRELARTILVKNDPIVFSQAPAGTGKTFTVAICLCELMAQEGIVLLAAPNNLAIQSIAQKVLKLEPTIPIGNLLFLQAPLSEKIYSGSVEDLWTRYRISETLHHMQMIGVAEAYTEFAIEYTGRRLKHDGQSYKEGEARQLLYSIIDEGGSVRESTFSSMVSMLPNFEKIFITGDKFQLSPYTRNLPKQIIPYGRRWAIHQLTMNDQITQIALKENYQSHPQLVEDISKAAYKGQLIPKLNLDQRAMWRNLEFPVMGQEQRSFTKSLINQDYNQVALQIWRYIITKLPAAIIAILFYYEASVAYLKNCNPFLPVYTVNQFQGQEADMVILITIRTGIAENVSPFLFGFQRTTVALSRARESLSIIAGHYHQGLAISDIKASIEGFVETSTRFSLSAILDFGYLRRKRLHVPKASAPILSNCLWFYKLLPCRYSVFSLSIGSFCVQILLFLFKLCFILFQIFCQQNLDYRSLAKRSKDLTYNIKCREISTSETEELEKKF</sequence>
<dbReference type="AlphaFoldDB" id="A0A0N4VIB9"/>
<evidence type="ECO:0000256" key="5">
    <source>
        <dbReference type="SAM" id="Phobius"/>
    </source>
</evidence>
<dbReference type="Proteomes" id="UP000274131">
    <property type="component" value="Unassembled WGS sequence"/>
</dbReference>
<keyword evidence="5" id="KW-0812">Transmembrane</keyword>
<dbReference type="InterPro" id="IPR027417">
    <property type="entry name" value="P-loop_NTPase"/>
</dbReference>